<dbReference type="EMBL" id="CP002160">
    <property type="protein sequence ID" value="ADL51465.1"/>
    <property type="molecule type" value="Genomic_DNA"/>
</dbReference>
<reference evidence="1 2" key="1">
    <citation type="submission" date="2010-08" db="EMBL/GenBank/DDBJ databases">
        <title>Complete sequence of Clostridium cellulovorans 743B.</title>
        <authorList>
            <consortium name="US DOE Joint Genome Institute"/>
            <person name="Lucas S."/>
            <person name="Copeland A."/>
            <person name="Lapidus A."/>
            <person name="Cheng J.-F."/>
            <person name="Bruce D."/>
            <person name="Goodwin L."/>
            <person name="Pitluck S."/>
            <person name="Chertkov O."/>
            <person name="Detter J.C."/>
            <person name="Han C."/>
            <person name="Tapia R."/>
            <person name="Land M."/>
            <person name="Hauser L."/>
            <person name="Chang Y.-J."/>
            <person name="Jeffries C."/>
            <person name="Kyrpides N."/>
            <person name="Ivanova N."/>
            <person name="Mikhailova N."/>
            <person name="Hemme C.L."/>
            <person name="Woyke T."/>
        </authorList>
    </citation>
    <scope>NUCLEOTIDE SEQUENCE [LARGE SCALE GENOMIC DNA]</scope>
    <source>
        <strain evidence="2">ATCC 35296 / DSM 3052 / OCM 3 / 743B</strain>
    </source>
</reference>
<accession>D9SKG9</accession>
<dbReference type="Pfam" id="PF12611">
    <property type="entry name" value="Flagellar_put"/>
    <property type="match status" value="1"/>
</dbReference>
<dbReference type="NCBIfam" id="TIGR02530">
    <property type="entry name" value="flg_new"/>
    <property type="match status" value="1"/>
</dbReference>
<keyword evidence="2" id="KW-1185">Reference proteome</keyword>
<sequence>MSYRIINGQIHSIDPISIKEQSKARGSSNPQKSSFKIALENQIKLNEKVKISKHAQARLDERNIKIDDEDMIKIKSAIDKAKEKGASEGVILYKDYALIASFKNNTIITAMDKNDENIITNIDSVVLL</sequence>
<organism evidence="1 2">
    <name type="scientific">Clostridium cellulovorans (strain ATCC 35296 / DSM 3052 / OCM 3 / 743B)</name>
    <dbReference type="NCBI Taxonomy" id="573061"/>
    <lineage>
        <taxon>Bacteria</taxon>
        <taxon>Bacillati</taxon>
        <taxon>Bacillota</taxon>
        <taxon>Clostridia</taxon>
        <taxon>Eubacteriales</taxon>
        <taxon>Clostridiaceae</taxon>
        <taxon>Clostridium</taxon>
    </lineage>
</organism>
<dbReference type="AlphaFoldDB" id="D9SKG9"/>
<dbReference type="RefSeq" id="WP_010077323.1">
    <property type="nucleotide sequence ID" value="NC_014393.1"/>
</dbReference>
<keyword evidence="1" id="KW-0282">Flagellum</keyword>
<keyword evidence="1" id="KW-0966">Cell projection</keyword>
<name>D9SKG9_CLOC7</name>
<dbReference type="InterPro" id="IPR013367">
    <property type="entry name" value="Flagellar_put"/>
</dbReference>
<protein>
    <submittedName>
        <fullName evidence="1">Flagellar operon protein</fullName>
    </submittedName>
</protein>
<dbReference type="OrthoDB" id="165650at2"/>
<gene>
    <name evidence="1" type="ordered locus">Clocel_1721</name>
</gene>
<dbReference type="eggNOG" id="ENOG5032Y5R">
    <property type="taxonomic scope" value="Bacteria"/>
</dbReference>
<proteinExistence type="predicted"/>
<evidence type="ECO:0000313" key="1">
    <source>
        <dbReference type="EMBL" id="ADL51465.1"/>
    </source>
</evidence>
<evidence type="ECO:0000313" key="2">
    <source>
        <dbReference type="Proteomes" id="UP000002730"/>
    </source>
</evidence>
<dbReference type="STRING" id="573061.Clocel_1721"/>
<dbReference type="KEGG" id="ccb:Clocel_1721"/>
<dbReference type="HOGENOM" id="CLU_145226_3_0_9"/>
<keyword evidence="1" id="KW-0969">Cilium</keyword>
<dbReference type="Proteomes" id="UP000002730">
    <property type="component" value="Chromosome"/>
</dbReference>